<evidence type="ECO:0000313" key="2">
    <source>
        <dbReference type="Proteomes" id="UP001501237"/>
    </source>
</evidence>
<comment type="caution">
    <text evidence="1">The sequence shown here is derived from an EMBL/GenBank/DDBJ whole genome shotgun (WGS) entry which is preliminary data.</text>
</comment>
<accession>A0ABP6Q9T9</accession>
<dbReference type="Proteomes" id="UP001501237">
    <property type="component" value="Unassembled WGS sequence"/>
</dbReference>
<evidence type="ECO:0008006" key="3">
    <source>
        <dbReference type="Google" id="ProtNLM"/>
    </source>
</evidence>
<protein>
    <recommendedName>
        <fullName evidence="3">DUF559 domain-containing protein</fullName>
    </recommendedName>
</protein>
<dbReference type="SUPFAM" id="SSF52980">
    <property type="entry name" value="Restriction endonuclease-like"/>
    <property type="match status" value="1"/>
</dbReference>
<keyword evidence="2" id="KW-1185">Reference proteome</keyword>
<dbReference type="RefSeq" id="WP_344828978.1">
    <property type="nucleotide sequence ID" value="NZ_BAAAUV010000007.1"/>
</dbReference>
<evidence type="ECO:0000313" key="1">
    <source>
        <dbReference type="EMBL" id="GAA3213319.1"/>
    </source>
</evidence>
<sequence>MSDVPQPALFPADPTSYALLPVSGSGAPAARARLLARAVPARFVLTTRSAAALWGVETLPAGAVAATWPLELAVPAPAPVPAGPRFPPPSCPAREAAAPPGSVVRYAHLPARDVTELQGIRLTTAERTAFDCARRLPRYEALSALDQFLARGVSRESLLARLPRSSGPGTAQAAALIAMADPASGSPAESLVRGTFVDAGFPRPRCQLTAPPTAYRLDLGHPEYLVAAEYNGEAHHTGREARLRDSLRRRTLTDLGWRILPVTKDFRTAPAPYLDAWLHLLMAAGWNPTPQQLAHITARLTRLRHRR</sequence>
<gene>
    <name evidence="1" type="ORF">GCM10010468_33190</name>
</gene>
<organism evidence="1 2">
    <name type="scientific">Actinocorallia longicatena</name>
    <dbReference type="NCBI Taxonomy" id="111803"/>
    <lineage>
        <taxon>Bacteria</taxon>
        <taxon>Bacillati</taxon>
        <taxon>Actinomycetota</taxon>
        <taxon>Actinomycetes</taxon>
        <taxon>Streptosporangiales</taxon>
        <taxon>Thermomonosporaceae</taxon>
        <taxon>Actinocorallia</taxon>
    </lineage>
</organism>
<dbReference type="InterPro" id="IPR011335">
    <property type="entry name" value="Restrct_endonuc-II-like"/>
</dbReference>
<name>A0ABP6Q9T9_9ACTN</name>
<dbReference type="EMBL" id="BAAAUV010000007">
    <property type="protein sequence ID" value="GAA3213319.1"/>
    <property type="molecule type" value="Genomic_DNA"/>
</dbReference>
<reference evidence="2" key="1">
    <citation type="journal article" date="2019" name="Int. J. Syst. Evol. Microbiol.">
        <title>The Global Catalogue of Microorganisms (GCM) 10K type strain sequencing project: providing services to taxonomists for standard genome sequencing and annotation.</title>
        <authorList>
            <consortium name="The Broad Institute Genomics Platform"/>
            <consortium name="The Broad Institute Genome Sequencing Center for Infectious Disease"/>
            <person name="Wu L."/>
            <person name="Ma J."/>
        </authorList>
    </citation>
    <scope>NUCLEOTIDE SEQUENCE [LARGE SCALE GENOMIC DNA]</scope>
    <source>
        <strain evidence="2">JCM 9377</strain>
    </source>
</reference>
<proteinExistence type="predicted"/>